<sequence length="361" mass="39490">MFIGYSSSLLLAARQAVPPGPPPMVSLTANPLAAIVAMTAITSVIVLIKVYIRFRTFKRIDLDDWASLIGASFVIAITGVIGSVFQEAGLDSSSARASPGQIADSKFADRLFVFLLLAGVPNGFAKLSILFFLRNIFPRRARPWTAWCIWTGITVVVLFYVIQVLYIGIHCGPQACTVNEQVDIAKATASINLALDIFILVLAVVNVWTLKMSRRHKIGVIAVFMTGILAVACSITVLYYRVVTTQDPDAVWVQVLIPLVLVIYEPSIALITASLPAAPAAWARFRQSRAFTSVRSLLSTLSHHRRSPNSTGYELEQSSSRKRLDSHDYVAATMPARRSPREDTETGTYACRVQGDERTGS</sequence>
<keyword evidence="2 7" id="KW-0812">Transmembrane</keyword>
<organism evidence="9 10">
    <name type="scientific">Apiospora rasikravindrae</name>
    <dbReference type="NCBI Taxonomy" id="990691"/>
    <lineage>
        <taxon>Eukaryota</taxon>
        <taxon>Fungi</taxon>
        <taxon>Dikarya</taxon>
        <taxon>Ascomycota</taxon>
        <taxon>Pezizomycotina</taxon>
        <taxon>Sordariomycetes</taxon>
        <taxon>Xylariomycetidae</taxon>
        <taxon>Amphisphaeriales</taxon>
        <taxon>Apiosporaceae</taxon>
        <taxon>Apiospora</taxon>
    </lineage>
</organism>
<feature type="transmembrane region" description="Helical" evidence="7">
    <location>
        <begin position="220"/>
        <end position="240"/>
    </location>
</feature>
<evidence type="ECO:0000256" key="5">
    <source>
        <dbReference type="ARBA" id="ARBA00038359"/>
    </source>
</evidence>
<proteinExistence type="inferred from homology"/>
<dbReference type="Pfam" id="PF20684">
    <property type="entry name" value="Fung_rhodopsin"/>
    <property type="match status" value="1"/>
</dbReference>
<gene>
    <name evidence="9" type="ORF">PG993_004796</name>
</gene>
<evidence type="ECO:0000256" key="2">
    <source>
        <dbReference type="ARBA" id="ARBA00022692"/>
    </source>
</evidence>
<evidence type="ECO:0000256" key="7">
    <source>
        <dbReference type="SAM" id="Phobius"/>
    </source>
</evidence>
<feature type="compositionally biased region" description="Polar residues" evidence="6">
    <location>
        <begin position="308"/>
        <end position="318"/>
    </location>
</feature>
<evidence type="ECO:0000256" key="4">
    <source>
        <dbReference type="ARBA" id="ARBA00023136"/>
    </source>
</evidence>
<evidence type="ECO:0000259" key="8">
    <source>
        <dbReference type="Pfam" id="PF20684"/>
    </source>
</evidence>
<dbReference type="InterPro" id="IPR049326">
    <property type="entry name" value="Rhodopsin_dom_fungi"/>
</dbReference>
<comment type="similarity">
    <text evidence="5">Belongs to the SAT4 family.</text>
</comment>
<feature type="domain" description="Rhodopsin" evidence="8">
    <location>
        <begin position="49"/>
        <end position="278"/>
    </location>
</feature>
<keyword evidence="10" id="KW-1185">Reference proteome</keyword>
<comment type="subcellular location">
    <subcellularLocation>
        <location evidence="1">Membrane</location>
        <topology evidence="1">Multi-pass membrane protein</topology>
    </subcellularLocation>
</comment>
<evidence type="ECO:0000313" key="9">
    <source>
        <dbReference type="EMBL" id="KAK8044772.1"/>
    </source>
</evidence>
<evidence type="ECO:0000256" key="6">
    <source>
        <dbReference type="SAM" id="MobiDB-lite"/>
    </source>
</evidence>
<evidence type="ECO:0000313" key="10">
    <source>
        <dbReference type="Proteomes" id="UP001444661"/>
    </source>
</evidence>
<reference evidence="9 10" key="1">
    <citation type="submission" date="2023-01" db="EMBL/GenBank/DDBJ databases">
        <title>Analysis of 21 Apiospora genomes using comparative genomics revels a genus with tremendous synthesis potential of carbohydrate active enzymes and secondary metabolites.</title>
        <authorList>
            <person name="Sorensen T."/>
        </authorList>
    </citation>
    <scope>NUCLEOTIDE SEQUENCE [LARGE SCALE GENOMIC DNA]</scope>
    <source>
        <strain evidence="9 10">CBS 33761</strain>
    </source>
</reference>
<feature type="transmembrane region" description="Helical" evidence="7">
    <location>
        <begin position="111"/>
        <end position="133"/>
    </location>
</feature>
<protein>
    <recommendedName>
        <fullName evidence="8">Rhodopsin domain-containing protein</fullName>
    </recommendedName>
</protein>
<feature type="region of interest" description="Disordered" evidence="6">
    <location>
        <begin position="302"/>
        <end position="361"/>
    </location>
</feature>
<comment type="caution">
    <text evidence="9">The sequence shown here is derived from an EMBL/GenBank/DDBJ whole genome shotgun (WGS) entry which is preliminary data.</text>
</comment>
<evidence type="ECO:0000256" key="1">
    <source>
        <dbReference type="ARBA" id="ARBA00004141"/>
    </source>
</evidence>
<feature type="transmembrane region" description="Helical" evidence="7">
    <location>
        <begin position="189"/>
        <end position="208"/>
    </location>
</feature>
<dbReference type="InterPro" id="IPR052337">
    <property type="entry name" value="SAT4-like"/>
</dbReference>
<dbReference type="PANTHER" id="PTHR33048:SF158">
    <property type="entry name" value="MEMBRANE PROTEIN PTH11-LIKE, PUTATIVE-RELATED"/>
    <property type="match status" value="1"/>
</dbReference>
<keyword evidence="4 7" id="KW-0472">Membrane</keyword>
<dbReference type="EMBL" id="JAQQWK010000003">
    <property type="protein sequence ID" value="KAK8044772.1"/>
    <property type="molecule type" value="Genomic_DNA"/>
</dbReference>
<feature type="transmembrane region" description="Helical" evidence="7">
    <location>
        <begin position="32"/>
        <end position="52"/>
    </location>
</feature>
<dbReference type="PANTHER" id="PTHR33048">
    <property type="entry name" value="PTH11-LIKE INTEGRAL MEMBRANE PROTEIN (AFU_ORTHOLOGUE AFUA_5G11245)"/>
    <property type="match status" value="1"/>
</dbReference>
<feature type="transmembrane region" description="Helical" evidence="7">
    <location>
        <begin position="252"/>
        <end position="278"/>
    </location>
</feature>
<feature type="transmembrane region" description="Helical" evidence="7">
    <location>
        <begin position="145"/>
        <end position="169"/>
    </location>
</feature>
<name>A0ABR1TDU9_9PEZI</name>
<evidence type="ECO:0000256" key="3">
    <source>
        <dbReference type="ARBA" id="ARBA00022989"/>
    </source>
</evidence>
<accession>A0ABR1TDU9</accession>
<keyword evidence="3 7" id="KW-1133">Transmembrane helix</keyword>
<dbReference type="Proteomes" id="UP001444661">
    <property type="component" value="Unassembled WGS sequence"/>
</dbReference>
<feature type="transmembrane region" description="Helical" evidence="7">
    <location>
        <begin position="64"/>
        <end position="85"/>
    </location>
</feature>